<dbReference type="SUPFAM" id="SSF53756">
    <property type="entry name" value="UDP-Glycosyltransferase/glycogen phosphorylase"/>
    <property type="match status" value="1"/>
</dbReference>
<evidence type="ECO:0000256" key="10">
    <source>
        <dbReference type="HAMAP-Rule" id="MF_00033"/>
    </source>
</evidence>
<dbReference type="EC" id="2.4.1.227" evidence="10"/>
<keyword evidence="5 10" id="KW-0133">Cell shape</keyword>
<dbReference type="Proteomes" id="UP001521209">
    <property type="component" value="Unassembled WGS sequence"/>
</dbReference>
<name>A0ABS9DS20_9PROT</name>
<keyword evidence="8 10" id="KW-0131">Cell cycle</keyword>
<dbReference type="InterPro" id="IPR006009">
    <property type="entry name" value="GlcNAc_MurG"/>
</dbReference>
<keyword evidence="6 10" id="KW-0573">Peptidoglycan synthesis</keyword>
<evidence type="ECO:0000256" key="4">
    <source>
        <dbReference type="ARBA" id="ARBA00022679"/>
    </source>
</evidence>
<dbReference type="Gene3D" id="3.40.50.2000">
    <property type="entry name" value="Glycogen Phosphorylase B"/>
    <property type="match status" value="2"/>
</dbReference>
<proteinExistence type="inferred from homology"/>
<evidence type="ECO:0000256" key="3">
    <source>
        <dbReference type="ARBA" id="ARBA00022676"/>
    </source>
</evidence>
<comment type="similarity">
    <text evidence="10">Belongs to the glycosyltransferase 28 family. MurG subfamily.</text>
</comment>
<keyword evidence="7 10" id="KW-0472">Membrane</keyword>
<evidence type="ECO:0000256" key="8">
    <source>
        <dbReference type="ARBA" id="ARBA00023306"/>
    </source>
</evidence>
<comment type="subcellular location">
    <subcellularLocation>
        <location evidence="10">Cell membrane</location>
        <topology evidence="10">Peripheral membrane protein</topology>
        <orientation evidence="10">Cytoplasmic side</orientation>
    </subcellularLocation>
</comment>
<dbReference type="Pfam" id="PF03033">
    <property type="entry name" value="Glyco_transf_28"/>
    <property type="match status" value="1"/>
</dbReference>
<comment type="catalytic activity">
    <reaction evidence="10">
        <text>di-trans,octa-cis-undecaprenyl diphospho-N-acetyl-alpha-D-muramoyl-L-alanyl-D-glutamyl-meso-2,6-diaminopimeloyl-D-alanyl-D-alanine + UDP-N-acetyl-alpha-D-glucosamine = di-trans,octa-cis-undecaprenyl diphospho-[N-acetyl-alpha-D-glucosaminyl-(1-&gt;4)]-N-acetyl-alpha-D-muramoyl-L-alanyl-D-glutamyl-meso-2,6-diaminopimeloyl-D-alanyl-D-alanine + UDP + H(+)</text>
        <dbReference type="Rhea" id="RHEA:31227"/>
        <dbReference type="ChEBI" id="CHEBI:15378"/>
        <dbReference type="ChEBI" id="CHEBI:57705"/>
        <dbReference type="ChEBI" id="CHEBI:58223"/>
        <dbReference type="ChEBI" id="CHEBI:61387"/>
        <dbReference type="ChEBI" id="CHEBI:61388"/>
        <dbReference type="EC" id="2.4.1.227"/>
    </reaction>
</comment>
<gene>
    <name evidence="10 13" type="primary">murG</name>
    <name evidence="13" type="ORF">L2A60_02415</name>
</gene>
<dbReference type="Pfam" id="PF04101">
    <property type="entry name" value="Glyco_tran_28_C"/>
    <property type="match status" value="1"/>
</dbReference>
<evidence type="ECO:0000313" key="13">
    <source>
        <dbReference type="EMBL" id="MCF3945538.1"/>
    </source>
</evidence>
<feature type="binding site" evidence="10">
    <location>
        <begin position="16"/>
        <end position="18"/>
    </location>
    <ligand>
        <name>UDP-N-acetyl-alpha-D-glucosamine</name>
        <dbReference type="ChEBI" id="CHEBI:57705"/>
    </ligand>
</feature>
<keyword evidence="1 10" id="KW-1003">Cell membrane</keyword>
<comment type="function">
    <text evidence="10">Cell wall formation. Catalyzes the transfer of a GlcNAc subunit on undecaprenyl-pyrophosphoryl-MurNAc-pentapeptide (lipid intermediate I) to form undecaprenyl-pyrophosphoryl-MurNAc-(pentapeptide)GlcNAc (lipid intermediate II).</text>
</comment>
<keyword evidence="4 10" id="KW-0808">Transferase</keyword>
<evidence type="ECO:0000256" key="6">
    <source>
        <dbReference type="ARBA" id="ARBA00022984"/>
    </source>
</evidence>
<evidence type="ECO:0000256" key="7">
    <source>
        <dbReference type="ARBA" id="ARBA00023136"/>
    </source>
</evidence>
<evidence type="ECO:0000256" key="2">
    <source>
        <dbReference type="ARBA" id="ARBA00022618"/>
    </source>
</evidence>
<dbReference type="NCBIfam" id="TIGR01133">
    <property type="entry name" value="murG"/>
    <property type="match status" value="1"/>
</dbReference>
<dbReference type="HAMAP" id="MF_00033">
    <property type="entry name" value="MurG"/>
    <property type="match status" value="1"/>
</dbReference>
<dbReference type="PANTHER" id="PTHR21015:SF22">
    <property type="entry name" value="GLYCOSYLTRANSFERASE"/>
    <property type="match status" value="1"/>
</dbReference>
<evidence type="ECO:0000256" key="1">
    <source>
        <dbReference type="ARBA" id="ARBA00022475"/>
    </source>
</evidence>
<keyword evidence="2 10" id="KW-0132">Cell division</keyword>
<dbReference type="EMBL" id="JAKGBZ010000003">
    <property type="protein sequence ID" value="MCF3945538.1"/>
    <property type="molecule type" value="Genomic_DNA"/>
</dbReference>
<accession>A0ABS9DS20</accession>
<keyword evidence="9 10" id="KW-0961">Cell wall biogenesis/degradation</keyword>
<feature type="binding site" evidence="10">
    <location>
        <position position="130"/>
    </location>
    <ligand>
        <name>UDP-N-acetyl-alpha-D-glucosamine</name>
        <dbReference type="ChEBI" id="CHEBI:57705"/>
    </ligand>
</feature>
<keyword evidence="14" id="KW-1185">Reference proteome</keyword>
<feature type="binding site" evidence="10">
    <location>
        <position position="296"/>
    </location>
    <ligand>
        <name>UDP-N-acetyl-alpha-D-glucosamine</name>
        <dbReference type="ChEBI" id="CHEBI:57705"/>
    </ligand>
</feature>
<evidence type="ECO:0000256" key="5">
    <source>
        <dbReference type="ARBA" id="ARBA00022960"/>
    </source>
</evidence>
<protein>
    <recommendedName>
        <fullName evidence="10">UDP-N-acetylglucosamine--N-acetylmuramyl-(pentapeptide) pyrophosphoryl-undecaprenol N-acetylglucosamine transferase</fullName>
        <ecNumber evidence="10">2.4.1.227</ecNumber>
    </recommendedName>
    <alternativeName>
        <fullName evidence="10">Undecaprenyl-PP-MurNAc-pentapeptide-UDPGlcNAc GlcNAc transferase</fullName>
    </alternativeName>
</protein>
<keyword evidence="3 10" id="KW-0328">Glycosyltransferase</keyword>
<evidence type="ECO:0000256" key="9">
    <source>
        <dbReference type="ARBA" id="ARBA00023316"/>
    </source>
</evidence>
<reference evidence="13 14" key="1">
    <citation type="submission" date="2022-01" db="EMBL/GenBank/DDBJ databases">
        <authorList>
            <person name="Won M."/>
            <person name="Kim S.-J."/>
            <person name="Kwon S.-W."/>
        </authorList>
    </citation>
    <scope>NUCLEOTIDE SEQUENCE [LARGE SCALE GENOMIC DNA]</scope>
    <source>
        <strain evidence="13 14">KCTC 23505</strain>
    </source>
</reference>
<feature type="binding site" evidence="10">
    <location>
        <position position="197"/>
    </location>
    <ligand>
        <name>UDP-N-acetyl-alpha-D-glucosamine</name>
        <dbReference type="ChEBI" id="CHEBI:57705"/>
    </ligand>
</feature>
<dbReference type="RefSeq" id="WP_235702778.1">
    <property type="nucleotide sequence ID" value="NZ_JAKGBZ010000003.1"/>
</dbReference>
<feature type="binding site" evidence="10">
    <location>
        <position position="171"/>
    </location>
    <ligand>
        <name>UDP-N-acetyl-alpha-D-glucosamine</name>
        <dbReference type="ChEBI" id="CHEBI:57705"/>
    </ligand>
</feature>
<sequence length="368" mass="38295">MRAPMLKPIVIAAGGTGGHMFPAEALADALMTRGERVVLMTDARSGASDSPVFAACERHIVEGAGLAGRGPARMASGMLQLARGTRVARRILAGLDAAALVGFGGYPSVPPVLATLGLRDRPVVILHDQNAVLGRANRLLARFADRLAVSFATTATIPRKIKTTLTGNPVRPSVTALAGAFYAAPEQKIRLLVLGGSLGARIFATLIPASLALLPEELRRRIELVMQCPEGEIDAARQVLNGSGIVHEVAPFFSDVAERIAAAHLVIARAGGSTVAELAVIGRPAIFIPLAINDDQRHNADALARTGGAIRLDQAAATPAILARAIETLLDEPDRLVAMAEASAKAGIADAAMRLADLVQACIAERVS</sequence>
<comment type="caution">
    <text evidence="10">Lacks conserved residue(s) required for the propagation of feature annotation.</text>
</comment>
<feature type="domain" description="Glycosyltransferase family 28 N-terminal" evidence="11">
    <location>
        <begin position="9"/>
        <end position="148"/>
    </location>
</feature>
<feature type="domain" description="Glycosyl transferase family 28 C-terminal" evidence="12">
    <location>
        <begin position="191"/>
        <end position="354"/>
    </location>
</feature>
<evidence type="ECO:0000313" key="14">
    <source>
        <dbReference type="Proteomes" id="UP001521209"/>
    </source>
</evidence>
<evidence type="ECO:0000259" key="12">
    <source>
        <dbReference type="Pfam" id="PF04101"/>
    </source>
</evidence>
<dbReference type="CDD" id="cd03785">
    <property type="entry name" value="GT28_MurG"/>
    <property type="match status" value="1"/>
</dbReference>
<comment type="pathway">
    <text evidence="10">Cell wall biogenesis; peptidoglycan biosynthesis.</text>
</comment>
<organism evidence="13 14">
    <name type="scientific">Acidiphilium iwatense</name>
    <dbReference type="NCBI Taxonomy" id="768198"/>
    <lineage>
        <taxon>Bacteria</taxon>
        <taxon>Pseudomonadati</taxon>
        <taxon>Pseudomonadota</taxon>
        <taxon>Alphaproteobacteria</taxon>
        <taxon>Acetobacterales</taxon>
        <taxon>Acidocellaceae</taxon>
        <taxon>Acidiphilium</taxon>
    </lineage>
</organism>
<dbReference type="InterPro" id="IPR007235">
    <property type="entry name" value="Glyco_trans_28_C"/>
</dbReference>
<dbReference type="GO" id="GO:0016757">
    <property type="term" value="F:glycosyltransferase activity"/>
    <property type="evidence" value="ECO:0007669"/>
    <property type="project" value="UniProtKB-KW"/>
</dbReference>
<comment type="caution">
    <text evidence="13">The sequence shown here is derived from an EMBL/GenBank/DDBJ whole genome shotgun (WGS) entry which is preliminary data.</text>
</comment>
<dbReference type="InterPro" id="IPR004276">
    <property type="entry name" value="GlycoTrans_28_N"/>
</dbReference>
<evidence type="ECO:0000259" key="11">
    <source>
        <dbReference type="Pfam" id="PF03033"/>
    </source>
</evidence>
<dbReference type="PANTHER" id="PTHR21015">
    <property type="entry name" value="UDP-N-ACETYLGLUCOSAMINE--N-ACETYLMURAMYL-(PENTAPEPTIDE) PYROPHOSPHORYL-UNDECAPRENOL N-ACETYLGLUCOSAMINE TRANSFERASE 1"/>
    <property type="match status" value="1"/>
</dbReference>